<dbReference type="InterPro" id="IPR008844">
    <property type="entry name" value="Spore_GerAC-like"/>
</dbReference>
<evidence type="ECO:0000256" key="3">
    <source>
        <dbReference type="ARBA" id="ARBA00022544"/>
    </source>
</evidence>
<comment type="caution">
    <text evidence="11">The sequence shown here is derived from an EMBL/GenBank/DDBJ whole genome shotgun (WGS) entry which is preliminary data.</text>
</comment>
<evidence type="ECO:0000259" key="10">
    <source>
        <dbReference type="Pfam" id="PF25198"/>
    </source>
</evidence>
<keyword evidence="12" id="KW-1185">Reference proteome</keyword>
<proteinExistence type="inferred from homology"/>
<evidence type="ECO:0000313" key="11">
    <source>
        <dbReference type="EMBL" id="MBY0098560.1"/>
    </source>
</evidence>
<evidence type="ECO:0000259" key="9">
    <source>
        <dbReference type="Pfam" id="PF05504"/>
    </source>
</evidence>
<keyword evidence="4" id="KW-0732">Signal</keyword>
<evidence type="ECO:0000256" key="6">
    <source>
        <dbReference type="ARBA" id="ARBA00023139"/>
    </source>
</evidence>
<dbReference type="PANTHER" id="PTHR35789:SF1">
    <property type="entry name" value="SPORE GERMINATION PROTEIN B3"/>
    <property type="match status" value="1"/>
</dbReference>
<evidence type="ECO:0000256" key="5">
    <source>
        <dbReference type="ARBA" id="ARBA00023136"/>
    </source>
</evidence>
<dbReference type="Gene3D" id="3.30.300.210">
    <property type="entry name" value="Nutrient germinant receptor protein C, domain 3"/>
    <property type="match status" value="1"/>
</dbReference>
<feature type="coiled-coil region" evidence="8">
    <location>
        <begin position="302"/>
        <end position="329"/>
    </location>
</feature>
<protein>
    <submittedName>
        <fullName evidence="11">Ger(X)C family spore germination protein</fullName>
    </submittedName>
</protein>
<comment type="subcellular location">
    <subcellularLocation>
        <location evidence="1">Membrane</location>
        <topology evidence="1">Lipid-anchor</topology>
    </subcellularLocation>
</comment>
<dbReference type="InterPro" id="IPR038501">
    <property type="entry name" value="Spore_GerAC_C_sf"/>
</dbReference>
<keyword evidence="6" id="KW-0564">Palmitate</keyword>
<keyword evidence="5" id="KW-0472">Membrane</keyword>
<keyword evidence="3" id="KW-0309">Germination</keyword>
<evidence type="ECO:0000256" key="1">
    <source>
        <dbReference type="ARBA" id="ARBA00004635"/>
    </source>
</evidence>
<organism evidence="11 12">
    <name type="scientific">Mesobacillus maritimus</name>
    <dbReference type="NCBI Taxonomy" id="1643336"/>
    <lineage>
        <taxon>Bacteria</taxon>
        <taxon>Bacillati</taxon>
        <taxon>Bacillota</taxon>
        <taxon>Bacilli</taxon>
        <taxon>Bacillales</taxon>
        <taxon>Bacillaceae</taxon>
        <taxon>Mesobacillus</taxon>
    </lineage>
</organism>
<reference evidence="11 12" key="1">
    <citation type="submission" date="2020-07" db="EMBL/GenBank/DDBJ databases">
        <title>Fungal Genomes of the International Space Station.</title>
        <authorList>
            <person name="Seuylemezian A."/>
            <person name="Singh N.K."/>
            <person name="Wood J."/>
            <person name="Venkateswaran K."/>
        </authorList>
    </citation>
    <scope>NUCLEOTIDE SEQUENCE [LARGE SCALE GENOMIC DNA]</scope>
    <source>
        <strain evidence="11 12">PL-B2</strain>
    </source>
</reference>
<feature type="domain" description="Spore germination GerAC-like C-terminal" evidence="9">
    <location>
        <begin position="220"/>
        <end position="366"/>
    </location>
</feature>
<gene>
    <name evidence="11" type="ORF">H0185_17495</name>
</gene>
<dbReference type="InterPro" id="IPR046953">
    <property type="entry name" value="Spore_GerAC-like_C"/>
</dbReference>
<evidence type="ECO:0000313" key="12">
    <source>
        <dbReference type="Proteomes" id="UP000769780"/>
    </source>
</evidence>
<dbReference type="NCBIfam" id="TIGR02887">
    <property type="entry name" value="spore_ger_x_C"/>
    <property type="match status" value="1"/>
</dbReference>
<evidence type="ECO:0000256" key="4">
    <source>
        <dbReference type="ARBA" id="ARBA00022729"/>
    </source>
</evidence>
<dbReference type="Pfam" id="PF25198">
    <property type="entry name" value="Spore_GerAC_N"/>
    <property type="match status" value="1"/>
</dbReference>
<dbReference type="RefSeq" id="WP_221874783.1">
    <property type="nucleotide sequence ID" value="NZ_JACWFH010000025.1"/>
</dbReference>
<dbReference type="PANTHER" id="PTHR35789">
    <property type="entry name" value="SPORE GERMINATION PROTEIN B3"/>
    <property type="match status" value="1"/>
</dbReference>
<dbReference type="EMBL" id="JACWFH010000025">
    <property type="protein sequence ID" value="MBY0098560.1"/>
    <property type="molecule type" value="Genomic_DNA"/>
</dbReference>
<accession>A0ABS7K8K7</accession>
<evidence type="ECO:0000256" key="2">
    <source>
        <dbReference type="ARBA" id="ARBA00007886"/>
    </source>
</evidence>
<dbReference type="InterPro" id="IPR057336">
    <property type="entry name" value="GerAC_N"/>
</dbReference>
<comment type="similarity">
    <text evidence="2">Belongs to the GerABKC lipoprotein family.</text>
</comment>
<keyword evidence="8" id="KW-0175">Coiled coil</keyword>
<sequence length="371" mass="42536">MKKTILVLTLWSVLFQLVGCDAKEIQSQTYITGLGIDYADDEFIVYTQAQNFANIAKQEGTTSLQQSAPMLIGEAKGKSIHSALDLLEQNSALPFYYGHVNTILLSENVIKEKMNSVIDFIGQNPFLRYNIWLMGTQENIKDIFLGESFFNFPSTYTILHSPNLLTKNTIIIPIEEYNKFVSAFFQPIGSFIIPSIALNDTNFFKGDEQKNISTLTGGFAISQQQFKGWVDKEDLVGVKWASKNVTNIPYSLFQEKVSLLIQKPKFRIEVISGPKPSYNLILKMDAQIDQNQENISYDRIEKELEKEIKEELMKTIEKSEELKTDLLNISETTYRYHLKEWNLKNIPSISKDSINKIEVNLNIINTLHYKR</sequence>
<feature type="domain" description="Spore germination protein N-terminal" evidence="10">
    <location>
        <begin position="21"/>
        <end position="197"/>
    </location>
</feature>
<dbReference type="Pfam" id="PF05504">
    <property type="entry name" value="Spore_GerAC"/>
    <property type="match status" value="1"/>
</dbReference>
<evidence type="ECO:0000256" key="8">
    <source>
        <dbReference type="SAM" id="Coils"/>
    </source>
</evidence>
<evidence type="ECO:0000256" key="7">
    <source>
        <dbReference type="ARBA" id="ARBA00023288"/>
    </source>
</evidence>
<keyword evidence="7" id="KW-0449">Lipoprotein</keyword>
<name>A0ABS7K8K7_9BACI</name>
<dbReference type="Proteomes" id="UP000769780">
    <property type="component" value="Unassembled WGS sequence"/>
</dbReference>